<protein>
    <submittedName>
        <fullName evidence="2">Uncharacterized protein</fullName>
    </submittedName>
</protein>
<dbReference type="EMBL" id="LMXB01000125">
    <property type="protein sequence ID" value="KUO15020.1"/>
    <property type="molecule type" value="Genomic_DNA"/>
</dbReference>
<evidence type="ECO:0000256" key="1">
    <source>
        <dbReference type="SAM" id="MobiDB-lite"/>
    </source>
</evidence>
<keyword evidence="3" id="KW-1185">Reference proteome</keyword>
<evidence type="ECO:0000313" key="3">
    <source>
        <dbReference type="Proteomes" id="UP000053260"/>
    </source>
</evidence>
<proteinExistence type="predicted"/>
<evidence type="ECO:0000313" key="2">
    <source>
        <dbReference type="EMBL" id="KUO15020.1"/>
    </source>
</evidence>
<dbReference type="AlphaFoldDB" id="A0A124IDF9"/>
<organism evidence="2 3">
    <name type="scientific">Streptomyces dysideae</name>
    <dbReference type="NCBI Taxonomy" id="909626"/>
    <lineage>
        <taxon>Bacteria</taxon>
        <taxon>Bacillati</taxon>
        <taxon>Actinomycetota</taxon>
        <taxon>Actinomycetes</taxon>
        <taxon>Kitasatosporales</taxon>
        <taxon>Streptomycetaceae</taxon>
        <taxon>Streptomyces</taxon>
    </lineage>
</organism>
<sequence>MVPGGVRIVRSGWLELVAGTRKDRRSWGCWSPAASPEMCRYSWDGRSPAWPRALTDAEVGYLPTAGFLALSAATRRRGATLVSEVLREARHRPERLPTALAAARWIAASGGGRGRRPMLPGPGARHRMGPPPP</sequence>
<accession>A0A124IDF9</accession>
<name>A0A124IDF9_9ACTN</name>
<feature type="region of interest" description="Disordered" evidence="1">
    <location>
        <begin position="110"/>
        <end position="133"/>
    </location>
</feature>
<feature type="compositionally biased region" description="Basic residues" evidence="1">
    <location>
        <begin position="124"/>
        <end position="133"/>
    </location>
</feature>
<reference evidence="2 3" key="1">
    <citation type="submission" date="2015-10" db="EMBL/GenBank/DDBJ databases">
        <title>Draft genome sequence of Streptomyces sp. RV15, isolated from a marine sponge.</title>
        <authorList>
            <person name="Ruckert C."/>
            <person name="Abdelmohsen U.R."/>
            <person name="Winkler A."/>
            <person name="Hentschel U."/>
            <person name="Kalinowski J."/>
            <person name="Kampfer P."/>
            <person name="Glaeser S."/>
        </authorList>
    </citation>
    <scope>NUCLEOTIDE SEQUENCE [LARGE SCALE GENOMIC DNA]</scope>
    <source>
        <strain evidence="2 3">RV15</strain>
    </source>
</reference>
<gene>
    <name evidence="2" type="ORF">AQJ91_43630</name>
</gene>
<comment type="caution">
    <text evidence="2">The sequence shown here is derived from an EMBL/GenBank/DDBJ whole genome shotgun (WGS) entry which is preliminary data.</text>
</comment>
<dbReference type="Proteomes" id="UP000053260">
    <property type="component" value="Unassembled WGS sequence"/>
</dbReference>